<dbReference type="InterPro" id="IPR050471">
    <property type="entry name" value="AB_hydrolase"/>
</dbReference>
<dbReference type="AlphaFoldDB" id="A0A654LYM8"/>
<name>A0A654LYM8_9ARCH</name>
<protein>
    <submittedName>
        <fullName evidence="2">Non-heme bromoperoxidase BpoC</fullName>
        <ecNumber evidence="2">1.11.1.18</ecNumber>
    </submittedName>
</protein>
<dbReference type="SUPFAM" id="SSF53474">
    <property type="entry name" value="alpha/beta-Hydrolases"/>
    <property type="match status" value="1"/>
</dbReference>
<dbReference type="Gene3D" id="3.40.50.1820">
    <property type="entry name" value="alpha/beta hydrolase"/>
    <property type="match status" value="1"/>
</dbReference>
<sequence>MEDKDLSNESQAREIIDSFPIKKSTVDDIEIEYKILKSKNINGSNENTPLLFIAGLRITMDMWPPKMLNELAQSNSSVIIYNNRGTGNSSTGTKDYSIKQLAKDAAVLLNSIDIEKANVIGWSMGAYIATEMALSYPDKVNSLVLYGSGPGGDKAVPSSAELMQTLGGVSGTPEEQARQILSFFFLLHGSWTILTL</sequence>
<keyword evidence="2" id="KW-0560">Oxidoreductase</keyword>
<dbReference type="PANTHER" id="PTHR43433">
    <property type="entry name" value="HYDROLASE, ALPHA/BETA FOLD FAMILY PROTEIN"/>
    <property type="match status" value="1"/>
</dbReference>
<dbReference type="KEGG" id="taa:NMY3_01657"/>
<dbReference type="Proteomes" id="UP000058925">
    <property type="component" value="Chromosome"/>
</dbReference>
<proteinExistence type="predicted"/>
<evidence type="ECO:0000313" key="3">
    <source>
        <dbReference type="Proteomes" id="UP000058925"/>
    </source>
</evidence>
<dbReference type="EMBL" id="CP012850">
    <property type="protein sequence ID" value="ALI35860.1"/>
    <property type="molecule type" value="Genomic_DNA"/>
</dbReference>
<dbReference type="EC" id="1.11.1.18" evidence="2"/>
<accession>A0A654LYM8</accession>
<dbReference type="Pfam" id="PF00561">
    <property type="entry name" value="Abhydrolase_1"/>
    <property type="match status" value="1"/>
</dbReference>
<dbReference type="PANTHER" id="PTHR43433:SF5">
    <property type="entry name" value="AB HYDROLASE-1 DOMAIN-CONTAINING PROTEIN"/>
    <property type="match status" value="1"/>
</dbReference>
<reference evidence="3" key="1">
    <citation type="submission" date="2015-10" db="EMBL/GenBank/DDBJ databases">
        <title>Niche specialization of a soil ammonia-oxidizing archaeon, Candidatus Nitrosocosmicus oleophilus.</title>
        <authorList>
            <person name="Jung M.-Y."/>
            <person name="Rhee S.-K."/>
        </authorList>
    </citation>
    <scope>NUCLEOTIDE SEQUENCE [LARGE SCALE GENOMIC DNA]</scope>
    <source>
        <strain evidence="3">MY3</strain>
    </source>
</reference>
<feature type="domain" description="AB hydrolase-1" evidence="1">
    <location>
        <begin position="49"/>
        <end position="179"/>
    </location>
</feature>
<evidence type="ECO:0000259" key="1">
    <source>
        <dbReference type="Pfam" id="PF00561"/>
    </source>
</evidence>
<keyword evidence="2" id="KW-0575">Peroxidase</keyword>
<dbReference type="InterPro" id="IPR029058">
    <property type="entry name" value="AB_hydrolase_fold"/>
</dbReference>
<organism evidence="2 3">
    <name type="scientific">Candidatus Nitrosocosmicus oleophilus</name>
    <dbReference type="NCBI Taxonomy" id="1353260"/>
    <lineage>
        <taxon>Archaea</taxon>
        <taxon>Nitrososphaerota</taxon>
        <taxon>Nitrososphaeria</taxon>
        <taxon>Nitrososphaerales</taxon>
        <taxon>Nitrososphaeraceae</taxon>
        <taxon>Candidatus Nitrosocosmicus</taxon>
    </lineage>
</organism>
<gene>
    <name evidence="2" type="primary">bpoC_3</name>
    <name evidence="2" type="ORF">NMY3_01657</name>
</gene>
<dbReference type="GO" id="GO:0019806">
    <property type="term" value="F:bromide peroxidase activity"/>
    <property type="evidence" value="ECO:0007669"/>
    <property type="project" value="UniProtKB-EC"/>
</dbReference>
<keyword evidence="3" id="KW-1185">Reference proteome</keyword>
<dbReference type="InterPro" id="IPR000073">
    <property type="entry name" value="AB_hydrolase_1"/>
</dbReference>
<evidence type="ECO:0000313" key="2">
    <source>
        <dbReference type="EMBL" id="ALI35860.1"/>
    </source>
</evidence>